<proteinExistence type="predicted"/>
<dbReference type="RefSeq" id="WP_084879223.1">
    <property type="nucleotide sequence ID" value="NZ_JAGGMY010000002.1"/>
</dbReference>
<reference evidence="1 2" key="1">
    <citation type="journal article" date="2017" name="Antonie Van Leeuwenhoek">
        <title>Phylogenomic resolution of the bacterial genus Pantoea and its relationship with Erwinia and Tatumella.</title>
        <authorList>
            <person name="Palmer M."/>
            <person name="Steenkamp E.T."/>
            <person name="Coetzee M.P."/>
            <person name="Chan W.Y."/>
            <person name="van Zyl E."/>
            <person name="De Maayer P."/>
            <person name="Coutinho T.A."/>
            <person name="Blom J."/>
            <person name="Smits T.H."/>
            <person name="Duffy B."/>
            <person name="Venter S.N."/>
        </authorList>
    </citation>
    <scope>NUCLEOTIDE SEQUENCE [LARGE SCALE GENOMIC DNA]</scope>
    <source>
        <strain evidence="1 2">LMG 2657</strain>
    </source>
</reference>
<gene>
    <name evidence="1" type="ORF">HA50_23060</name>
</gene>
<sequence length="221" mass="25102">MIKRTQFIKKALELSELILPEIRNKEKRLALISGEKETTVKNWIFHDKIPVSSKRLHISDSFGVSEQSLFDLSEKHSIPVAVFNSELNCYLIPQIDESGLERLSSATPPLIATERVPLKLQDFLKDDVAIPHLTYCINVVKLVFPPFISESDMIFINHTASRKGNIFCVYTSGNQVQIVKIKCSDGRFILINKEGSEVRTEENSFIAPVVLTISRGYFYEV</sequence>
<name>A0A1X1EKQ4_PANCY</name>
<dbReference type="AlphaFoldDB" id="A0A1X1EKQ4"/>
<accession>A0A1X1EKQ4</accession>
<dbReference type="OrthoDB" id="6397796at2"/>
<evidence type="ECO:0000313" key="1">
    <source>
        <dbReference type="EMBL" id="ORM89505.1"/>
    </source>
</evidence>
<comment type="caution">
    <text evidence="1">The sequence shown here is derived from an EMBL/GenBank/DDBJ whole genome shotgun (WGS) entry which is preliminary data.</text>
</comment>
<dbReference type="Proteomes" id="UP000193749">
    <property type="component" value="Unassembled WGS sequence"/>
</dbReference>
<evidence type="ECO:0000313" key="2">
    <source>
        <dbReference type="Proteomes" id="UP000193749"/>
    </source>
</evidence>
<dbReference type="EMBL" id="MLJI01000002">
    <property type="protein sequence ID" value="ORM89505.1"/>
    <property type="molecule type" value="Genomic_DNA"/>
</dbReference>
<keyword evidence="2" id="KW-1185">Reference proteome</keyword>
<organism evidence="1 2">
    <name type="scientific">Pantoea cypripedii</name>
    <name type="common">Pectobacterium cypripedii</name>
    <name type="synonym">Erwinia cypripedii</name>
    <dbReference type="NCBI Taxonomy" id="55209"/>
    <lineage>
        <taxon>Bacteria</taxon>
        <taxon>Pseudomonadati</taxon>
        <taxon>Pseudomonadota</taxon>
        <taxon>Gammaproteobacteria</taxon>
        <taxon>Enterobacterales</taxon>
        <taxon>Erwiniaceae</taxon>
        <taxon>Pantoea</taxon>
    </lineage>
</organism>
<protein>
    <submittedName>
        <fullName evidence="1">Uncharacterized protein</fullName>
    </submittedName>
</protein>